<dbReference type="PROSITE" id="PS50977">
    <property type="entry name" value="HTH_TETR_2"/>
    <property type="match status" value="1"/>
</dbReference>
<evidence type="ECO:0000259" key="5">
    <source>
        <dbReference type="PROSITE" id="PS50977"/>
    </source>
</evidence>
<dbReference type="EMBL" id="FNRT01000002">
    <property type="protein sequence ID" value="SEC80184.1"/>
    <property type="molecule type" value="Genomic_DNA"/>
</dbReference>
<dbReference type="Proteomes" id="UP000198742">
    <property type="component" value="Unassembled WGS sequence"/>
</dbReference>
<name>A0A1H4VIK4_9ACTN</name>
<protein>
    <submittedName>
        <fullName evidence="6">DNA-binding transcriptional regulator, AcrR family</fullName>
    </submittedName>
</protein>
<evidence type="ECO:0000256" key="3">
    <source>
        <dbReference type="ARBA" id="ARBA00023163"/>
    </source>
</evidence>
<feature type="domain" description="HTH tetR-type" evidence="5">
    <location>
        <begin position="11"/>
        <end position="71"/>
    </location>
</feature>
<feature type="DNA-binding region" description="H-T-H motif" evidence="4">
    <location>
        <begin position="34"/>
        <end position="53"/>
    </location>
</feature>
<gene>
    <name evidence="6" type="ORF">SAMN04489844_3018</name>
</gene>
<keyword evidence="1" id="KW-0805">Transcription regulation</keyword>
<dbReference type="SUPFAM" id="SSF46689">
    <property type="entry name" value="Homeodomain-like"/>
    <property type="match status" value="1"/>
</dbReference>
<organism evidence="6 7">
    <name type="scientific">Nocardioides exalbidus</name>
    <dbReference type="NCBI Taxonomy" id="402596"/>
    <lineage>
        <taxon>Bacteria</taxon>
        <taxon>Bacillati</taxon>
        <taxon>Actinomycetota</taxon>
        <taxon>Actinomycetes</taxon>
        <taxon>Propionibacteriales</taxon>
        <taxon>Nocardioidaceae</taxon>
        <taxon>Nocardioides</taxon>
    </lineage>
</organism>
<dbReference type="GO" id="GO:0000976">
    <property type="term" value="F:transcription cis-regulatory region binding"/>
    <property type="evidence" value="ECO:0007669"/>
    <property type="project" value="TreeGrafter"/>
</dbReference>
<evidence type="ECO:0000256" key="2">
    <source>
        <dbReference type="ARBA" id="ARBA00023125"/>
    </source>
</evidence>
<dbReference type="STRING" id="402596.SAMN04489844_3018"/>
<dbReference type="AlphaFoldDB" id="A0A1H4VIK4"/>
<accession>A0A1H4VIK4</accession>
<evidence type="ECO:0000256" key="1">
    <source>
        <dbReference type="ARBA" id="ARBA00023015"/>
    </source>
</evidence>
<dbReference type="OrthoDB" id="8688418at2"/>
<evidence type="ECO:0000313" key="7">
    <source>
        <dbReference type="Proteomes" id="UP000198742"/>
    </source>
</evidence>
<keyword evidence="3" id="KW-0804">Transcription</keyword>
<keyword evidence="2 4" id="KW-0238">DNA-binding</keyword>
<dbReference type="InterPro" id="IPR009057">
    <property type="entry name" value="Homeodomain-like_sf"/>
</dbReference>
<keyword evidence="7" id="KW-1185">Reference proteome</keyword>
<dbReference type="Pfam" id="PF00440">
    <property type="entry name" value="TetR_N"/>
    <property type="match status" value="1"/>
</dbReference>
<dbReference type="PANTHER" id="PTHR30055:SF238">
    <property type="entry name" value="MYCOFACTOCIN BIOSYNTHESIS TRANSCRIPTIONAL REGULATOR MFTR-RELATED"/>
    <property type="match status" value="1"/>
</dbReference>
<dbReference type="RefSeq" id="WP_090969829.1">
    <property type="nucleotide sequence ID" value="NZ_FNRT01000002.1"/>
</dbReference>
<dbReference type="PRINTS" id="PR00455">
    <property type="entry name" value="HTHTETR"/>
</dbReference>
<dbReference type="InterPro" id="IPR001647">
    <property type="entry name" value="HTH_TetR"/>
</dbReference>
<evidence type="ECO:0000256" key="4">
    <source>
        <dbReference type="PROSITE-ProRule" id="PRU00335"/>
    </source>
</evidence>
<dbReference type="InterPro" id="IPR050109">
    <property type="entry name" value="HTH-type_TetR-like_transc_reg"/>
</dbReference>
<sequence length="217" mass="23545">MVENSREQRKSQTREALSQAAIEILATEGIDALTAERIADAAGVSRRTLFNYFPRVEDVLTATIEAVTTETLDAIAARPEGESLRVSALTVLEGLIDSPAFAQARVLERAAVHSTAARRLVLEFDDRQRQALEEGLRRRLGPDIDPIYATSLAAAAFGVLCSVTRLAVEAAGDDDVRAAELHRAWTRQGFEHLFAGFDEAAARPTSTPSTPASRRDS</sequence>
<dbReference type="GO" id="GO:0003700">
    <property type="term" value="F:DNA-binding transcription factor activity"/>
    <property type="evidence" value="ECO:0007669"/>
    <property type="project" value="TreeGrafter"/>
</dbReference>
<dbReference type="Gene3D" id="1.10.357.10">
    <property type="entry name" value="Tetracycline Repressor, domain 2"/>
    <property type="match status" value="1"/>
</dbReference>
<reference evidence="7" key="1">
    <citation type="submission" date="2016-10" db="EMBL/GenBank/DDBJ databases">
        <authorList>
            <person name="Varghese N."/>
            <person name="Submissions S."/>
        </authorList>
    </citation>
    <scope>NUCLEOTIDE SEQUENCE [LARGE SCALE GENOMIC DNA]</scope>
    <source>
        <strain evidence="7">DSM 22017</strain>
    </source>
</reference>
<proteinExistence type="predicted"/>
<dbReference type="PANTHER" id="PTHR30055">
    <property type="entry name" value="HTH-TYPE TRANSCRIPTIONAL REGULATOR RUTR"/>
    <property type="match status" value="1"/>
</dbReference>
<evidence type="ECO:0000313" key="6">
    <source>
        <dbReference type="EMBL" id="SEC80184.1"/>
    </source>
</evidence>